<dbReference type="STRING" id="995034.SAMN05216219_3230"/>
<keyword evidence="6" id="KW-0067">ATP-binding</keyword>
<evidence type="ECO:0000256" key="9">
    <source>
        <dbReference type="PIRNR" id="PIRNR003128"/>
    </source>
</evidence>
<evidence type="ECO:0000313" key="12">
    <source>
        <dbReference type="Proteomes" id="UP000198867"/>
    </source>
</evidence>
<dbReference type="RefSeq" id="WP_090713276.1">
    <property type="nucleotide sequence ID" value="NZ_FOVM01000013.1"/>
</dbReference>
<evidence type="ECO:0000256" key="8">
    <source>
        <dbReference type="ARBA" id="ARBA00033408"/>
    </source>
</evidence>
<protein>
    <recommendedName>
        <fullName evidence="3 9">DNA repair protein RecN</fullName>
    </recommendedName>
    <alternativeName>
        <fullName evidence="8 9">Recombination protein N</fullName>
    </alternativeName>
</protein>
<keyword evidence="5 9" id="KW-0227">DNA damage</keyword>
<feature type="domain" description="RecF/RecN/SMC N-terminal" evidence="10">
    <location>
        <begin position="2"/>
        <end position="521"/>
    </location>
</feature>
<dbReference type="SUPFAM" id="SSF52540">
    <property type="entry name" value="P-loop containing nucleoside triphosphate hydrolases"/>
    <property type="match status" value="1"/>
</dbReference>
<keyword evidence="7 9" id="KW-0234">DNA repair</keyword>
<reference evidence="12" key="1">
    <citation type="submission" date="2016-10" db="EMBL/GenBank/DDBJ databases">
        <authorList>
            <person name="Varghese N."/>
            <person name="Submissions S."/>
        </authorList>
    </citation>
    <scope>NUCLEOTIDE SEQUENCE [LARGE SCALE GENOMIC DNA]</scope>
    <source>
        <strain evidence="12">CGMCC 1.11101</strain>
    </source>
</reference>
<comment type="similarity">
    <text evidence="2 9">Belongs to the RecN family.</text>
</comment>
<dbReference type="OrthoDB" id="9806954at2"/>
<organism evidence="11 12">
    <name type="scientific">Mycetocola miduiensis</name>
    <dbReference type="NCBI Taxonomy" id="995034"/>
    <lineage>
        <taxon>Bacteria</taxon>
        <taxon>Bacillati</taxon>
        <taxon>Actinomycetota</taxon>
        <taxon>Actinomycetes</taxon>
        <taxon>Micrococcales</taxon>
        <taxon>Microbacteriaceae</taxon>
        <taxon>Mycetocola</taxon>
    </lineage>
</organism>
<dbReference type="Gene3D" id="3.40.50.300">
    <property type="entry name" value="P-loop containing nucleotide triphosphate hydrolases"/>
    <property type="match status" value="2"/>
</dbReference>
<dbReference type="GO" id="GO:0005524">
    <property type="term" value="F:ATP binding"/>
    <property type="evidence" value="ECO:0007669"/>
    <property type="project" value="UniProtKB-KW"/>
</dbReference>
<dbReference type="PANTHER" id="PTHR11059">
    <property type="entry name" value="DNA REPAIR PROTEIN RECN"/>
    <property type="match status" value="1"/>
</dbReference>
<evidence type="ECO:0000256" key="3">
    <source>
        <dbReference type="ARBA" id="ARBA00021315"/>
    </source>
</evidence>
<dbReference type="EMBL" id="FOVM01000013">
    <property type="protein sequence ID" value="SFO05427.1"/>
    <property type="molecule type" value="Genomic_DNA"/>
</dbReference>
<dbReference type="Proteomes" id="UP000198867">
    <property type="component" value="Unassembled WGS sequence"/>
</dbReference>
<dbReference type="InterPro" id="IPR004604">
    <property type="entry name" value="DNA_recomb/repair_RecN"/>
</dbReference>
<proteinExistence type="inferred from homology"/>
<dbReference type="PANTHER" id="PTHR11059:SF0">
    <property type="entry name" value="DNA REPAIR PROTEIN RECN"/>
    <property type="match status" value="1"/>
</dbReference>
<evidence type="ECO:0000313" key="11">
    <source>
        <dbReference type="EMBL" id="SFO05427.1"/>
    </source>
</evidence>
<keyword evidence="12" id="KW-1185">Reference proteome</keyword>
<dbReference type="InterPro" id="IPR027417">
    <property type="entry name" value="P-loop_NTPase"/>
</dbReference>
<dbReference type="GO" id="GO:0009432">
    <property type="term" value="P:SOS response"/>
    <property type="evidence" value="ECO:0007669"/>
    <property type="project" value="TreeGrafter"/>
</dbReference>
<dbReference type="InterPro" id="IPR003395">
    <property type="entry name" value="RecF/RecN/SMC_N"/>
</dbReference>
<keyword evidence="4" id="KW-0547">Nucleotide-binding</keyword>
<dbReference type="Pfam" id="PF02463">
    <property type="entry name" value="SMC_N"/>
    <property type="match status" value="1"/>
</dbReference>
<evidence type="ECO:0000256" key="7">
    <source>
        <dbReference type="ARBA" id="ARBA00023204"/>
    </source>
</evidence>
<evidence type="ECO:0000256" key="6">
    <source>
        <dbReference type="ARBA" id="ARBA00022840"/>
    </source>
</evidence>
<dbReference type="GO" id="GO:0006310">
    <property type="term" value="P:DNA recombination"/>
    <property type="evidence" value="ECO:0007669"/>
    <property type="project" value="InterPro"/>
</dbReference>
<evidence type="ECO:0000256" key="5">
    <source>
        <dbReference type="ARBA" id="ARBA00022763"/>
    </source>
</evidence>
<dbReference type="AlphaFoldDB" id="A0A1I5E1Z7"/>
<dbReference type="PIRSF" id="PIRSF003128">
    <property type="entry name" value="RecN"/>
    <property type="match status" value="1"/>
</dbReference>
<evidence type="ECO:0000256" key="2">
    <source>
        <dbReference type="ARBA" id="ARBA00009441"/>
    </source>
</evidence>
<evidence type="ECO:0000259" key="10">
    <source>
        <dbReference type="Pfam" id="PF02463"/>
    </source>
</evidence>
<dbReference type="GO" id="GO:0006281">
    <property type="term" value="P:DNA repair"/>
    <property type="evidence" value="ECO:0007669"/>
    <property type="project" value="UniProtKB-KW"/>
</dbReference>
<sequence length="573" mass="60526">MIEEIGIRDLGVIAEATLPLGPGFTAITGETGAGKTMVVTALGLLLGGRADSGVIRQGNESTSVDGRWIVPADGIVAERVREAGGDVDPFGDDAELTLGRSVLASGRSRAQVGGRSAPVGVLTELGEQLVVVHGQSDQVRLRSQAAQRDALDRFAGEDLAALLSEYRAAFNRYLANTAERDTLIEERDRRAAEADDLRLSIAEIDAVAPQPGEDDELAVRAERLTNVEDLRMAASFAREALSAEESDAPDVVTLLDAARRQLERVAPHDAELGTLGEQIASTSYAISEIALELSSYLAGLDTDGARELEIIQERRSELGVLLRKYGPGIDEVLATHETGNARLLELDGDSDRIEDLTRIVDEDSALVDDLAGRISETRRAAAARLGEAVSDELTALAMPDAIVVIEVTDQPELSQHGRDSVVFLLQPHPGAEPRPISKGASGGELSRVMLAIEVVIAGRDPVPTFVFDEVDAGVGGSAAIEIGRRLARLAESAQVIVVTHLAQVAAFATNHLAVVKSSDGTVTASSVRQLAGPERVAEMARLLSGLADSDSGLAHAEELLSLARADRSSEVIV</sequence>
<dbReference type="GO" id="GO:0043590">
    <property type="term" value="C:bacterial nucleoid"/>
    <property type="evidence" value="ECO:0007669"/>
    <property type="project" value="TreeGrafter"/>
</dbReference>
<dbReference type="NCBIfam" id="TIGR00634">
    <property type="entry name" value="recN"/>
    <property type="match status" value="1"/>
</dbReference>
<accession>A0A1I5E1Z7</accession>
<dbReference type="CDD" id="cd03241">
    <property type="entry name" value="ABC_RecN"/>
    <property type="match status" value="1"/>
</dbReference>
<evidence type="ECO:0000256" key="1">
    <source>
        <dbReference type="ARBA" id="ARBA00003618"/>
    </source>
</evidence>
<gene>
    <name evidence="11" type="ORF">SAMN05216219_3230</name>
</gene>
<name>A0A1I5E1Z7_9MICO</name>
<evidence type="ECO:0000256" key="4">
    <source>
        <dbReference type="ARBA" id="ARBA00022741"/>
    </source>
</evidence>
<comment type="function">
    <text evidence="1 9">May be involved in recombinational repair of damaged DNA.</text>
</comment>